<dbReference type="AlphaFoldDB" id="A0A5C9A231"/>
<keyword evidence="4" id="KW-0560">Oxidoreductase</keyword>
<proteinExistence type="predicted"/>
<dbReference type="GO" id="GO:0016491">
    <property type="term" value="F:oxidoreductase activity"/>
    <property type="evidence" value="ECO:0007669"/>
    <property type="project" value="UniProtKB-KW"/>
</dbReference>
<dbReference type="Gene3D" id="3.50.50.60">
    <property type="entry name" value="FAD/NAD(P)-binding domain"/>
    <property type="match status" value="1"/>
</dbReference>
<evidence type="ECO:0000313" key="6">
    <source>
        <dbReference type="EMBL" id="TXS93830.1"/>
    </source>
</evidence>
<dbReference type="InterPro" id="IPR027477">
    <property type="entry name" value="Succ_DH/fumarate_Rdtase_cat_sf"/>
</dbReference>
<evidence type="ECO:0000256" key="3">
    <source>
        <dbReference type="ARBA" id="ARBA00022827"/>
    </source>
</evidence>
<reference evidence="6 7" key="1">
    <citation type="submission" date="2019-08" db="EMBL/GenBank/DDBJ databases">
        <title>Parahaliea maris sp. nov., isolated from the surface seawater.</title>
        <authorList>
            <person name="Liu Y."/>
        </authorList>
    </citation>
    <scope>NUCLEOTIDE SEQUENCE [LARGE SCALE GENOMIC DNA]</scope>
    <source>
        <strain evidence="6 7">HSLHS9</strain>
    </source>
</reference>
<dbReference type="Pfam" id="PF00890">
    <property type="entry name" value="FAD_binding_2"/>
    <property type="match status" value="1"/>
</dbReference>
<evidence type="ECO:0000256" key="1">
    <source>
        <dbReference type="ARBA" id="ARBA00001974"/>
    </source>
</evidence>
<accession>A0A5C9A231</accession>
<feature type="domain" description="FAD-dependent oxidoreductase 2 FAD-binding" evidence="5">
    <location>
        <begin position="26"/>
        <end position="468"/>
    </location>
</feature>
<keyword evidence="7" id="KW-1185">Reference proteome</keyword>
<comment type="caution">
    <text evidence="6">The sequence shown here is derived from an EMBL/GenBank/DDBJ whole genome shotgun (WGS) entry which is preliminary data.</text>
</comment>
<dbReference type="NCBIfam" id="NF005510">
    <property type="entry name" value="PRK07121.1-3"/>
    <property type="match status" value="1"/>
</dbReference>
<dbReference type="PANTHER" id="PTHR43400:SF10">
    <property type="entry name" value="3-OXOSTEROID 1-DEHYDROGENASE"/>
    <property type="match status" value="1"/>
</dbReference>
<dbReference type="SUPFAM" id="SSF56425">
    <property type="entry name" value="Succinate dehydrogenase/fumarate reductase flavoprotein, catalytic domain"/>
    <property type="match status" value="1"/>
</dbReference>
<evidence type="ECO:0000256" key="4">
    <source>
        <dbReference type="ARBA" id="ARBA00023002"/>
    </source>
</evidence>
<dbReference type="EMBL" id="VRZA01000003">
    <property type="protein sequence ID" value="TXS93830.1"/>
    <property type="molecule type" value="Genomic_DNA"/>
</dbReference>
<gene>
    <name evidence="6" type="ORF">FV139_09345</name>
</gene>
<name>A0A5C9A231_9GAMM</name>
<dbReference type="InterPro" id="IPR036188">
    <property type="entry name" value="FAD/NAD-bd_sf"/>
</dbReference>
<organism evidence="6 7">
    <name type="scientific">Parahaliea maris</name>
    <dbReference type="NCBI Taxonomy" id="2716870"/>
    <lineage>
        <taxon>Bacteria</taxon>
        <taxon>Pseudomonadati</taxon>
        <taxon>Pseudomonadota</taxon>
        <taxon>Gammaproteobacteria</taxon>
        <taxon>Cellvibrionales</taxon>
        <taxon>Halieaceae</taxon>
        <taxon>Parahaliea</taxon>
    </lineage>
</organism>
<comment type="cofactor">
    <cofactor evidence="1">
        <name>FAD</name>
        <dbReference type="ChEBI" id="CHEBI:57692"/>
    </cofactor>
</comment>
<dbReference type="InterPro" id="IPR050315">
    <property type="entry name" value="FAD-oxidoreductase_2"/>
</dbReference>
<dbReference type="GO" id="GO:0008202">
    <property type="term" value="P:steroid metabolic process"/>
    <property type="evidence" value="ECO:0007669"/>
    <property type="project" value="UniProtKB-ARBA"/>
</dbReference>
<keyword evidence="3" id="KW-0274">FAD</keyword>
<evidence type="ECO:0000259" key="5">
    <source>
        <dbReference type="Pfam" id="PF00890"/>
    </source>
</evidence>
<dbReference type="SUPFAM" id="SSF51905">
    <property type="entry name" value="FAD/NAD(P)-binding domain"/>
    <property type="match status" value="1"/>
</dbReference>
<protein>
    <submittedName>
        <fullName evidence="6">FAD-dependent oxidoreductase</fullName>
    </submittedName>
</protein>
<sequence>MAATRKTNPSQPRHTRDVEHWDLETDVAVVGFGGAGGCAAIEAADAGAEVHIFELASASGGSTALSSAEIYMGGSGGTRVQRATGFEDSTEDMFQFMMACAGPQADEAKIRNYCERSVEHFNWLVGLGVPFKDSFLNERAIMCLTDDGLLYTGNEKAWPFSSIAKPCPRGHNLYVEGDNGGPLFMKIVTENVEQRARIQVHYETRALTLIVDDNDEVVGLVVRENQQELNVRARGGVILCAGGFVMNREMVARHAPKLTLGTEPIGNPGDTGSGIQMGLSVGGAAINMHEGFITLPFYPPASLTYGIAINDKGQRFINEDVYHGRFGDFVLRQPSERIYLILNVEHYADYETASYLGAPVAGTGETVAELEEELALREGSLAYTLATYNEDCAAGNDSQFHKAPAWLQPLEPPLVALDLTPGRGAFVPHFTLGGLDTLPTGEVVNEQRDVVPGLYAAGRTACGVVRRAEGYASGMSVGDATFSGRLAGLQAAKRLQTLF</sequence>
<dbReference type="Gene3D" id="3.90.700.10">
    <property type="entry name" value="Succinate dehydrogenase/fumarate reductase flavoprotein, catalytic domain"/>
    <property type="match status" value="1"/>
</dbReference>
<evidence type="ECO:0000256" key="2">
    <source>
        <dbReference type="ARBA" id="ARBA00022630"/>
    </source>
</evidence>
<dbReference type="RefSeq" id="WP_148068172.1">
    <property type="nucleotide sequence ID" value="NZ_VRZA01000003.1"/>
</dbReference>
<dbReference type="PANTHER" id="PTHR43400">
    <property type="entry name" value="FUMARATE REDUCTASE"/>
    <property type="match status" value="1"/>
</dbReference>
<evidence type="ECO:0000313" key="7">
    <source>
        <dbReference type="Proteomes" id="UP000321039"/>
    </source>
</evidence>
<dbReference type="InterPro" id="IPR003953">
    <property type="entry name" value="FAD-dep_OxRdtase_2_FAD-bd"/>
</dbReference>
<dbReference type="Proteomes" id="UP000321039">
    <property type="component" value="Unassembled WGS sequence"/>
</dbReference>
<keyword evidence="2" id="KW-0285">Flavoprotein</keyword>